<protein>
    <recommendedName>
        <fullName evidence="10">Ion-translocating oxidoreductase complex subunit B</fullName>
        <ecNumber evidence="10">7.-.-.-</ecNumber>
    </recommendedName>
    <alternativeName>
        <fullName evidence="10">Rnf electron transport complex subunit B</fullName>
    </alternativeName>
</protein>
<evidence type="ECO:0000259" key="11">
    <source>
        <dbReference type="PROSITE" id="PS51379"/>
    </source>
</evidence>
<dbReference type="PROSITE" id="PS51656">
    <property type="entry name" value="4FE4S"/>
    <property type="match status" value="1"/>
</dbReference>
<keyword evidence="1 10" id="KW-0813">Transport</keyword>
<dbReference type="InterPro" id="IPR017896">
    <property type="entry name" value="4Fe4S_Fe-S-bd"/>
</dbReference>
<dbReference type="RefSeq" id="WP_084066439.1">
    <property type="nucleotide sequence ID" value="NZ_FWXY01000001.1"/>
</dbReference>
<dbReference type="InterPro" id="IPR050395">
    <property type="entry name" value="4Fe4S_Ferredoxin_RnfB"/>
</dbReference>
<dbReference type="Pfam" id="PF04060">
    <property type="entry name" value="FeS"/>
    <property type="match status" value="1"/>
</dbReference>
<dbReference type="PRINTS" id="PR00419">
    <property type="entry name" value="ADXRDTASE"/>
</dbReference>
<feature type="binding site" evidence="10">
    <location>
        <position position="54"/>
    </location>
    <ligand>
        <name>[4Fe-4S] cluster</name>
        <dbReference type="ChEBI" id="CHEBI:49883"/>
        <label>1</label>
    </ligand>
</feature>
<dbReference type="HAMAP" id="MF_00463">
    <property type="entry name" value="RsxB_RnfB"/>
    <property type="match status" value="1"/>
</dbReference>
<proteinExistence type="inferred from homology"/>
<evidence type="ECO:0000256" key="5">
    <source>
        <dbReference type="ARBA" id="ARBA00022967"/>
    </source>
</evidence>
<comment type="subcellular location">
    <subcellularLocation>
        <location evidence="10">Cell membrane</location>
    </subcellularLocation>
</comment>
<dbReference type="Pfam" id="PF12838">
    <property type="entry name" value="Fer4_7"/>
    <property type="match status" value="1"/>
</dbReference>
<feature type="domain" description="4Fe-4S ferredoxin-type" evidence="11">
    <location>
        <begin position="159"/>
        <end position="188"/>
    </location>
</feature>
<keyword evidence="4 10" id="KW-0677">Repeat</keyword>
<feature type="binding site" evidence="10">
    <location>
        <position position="178"/>
    </location>
    <ligand>
        <name>[4Fe-4S] cluster</name>
        <dbReference type="ChEBI" id="CHEBI:49883"/>
        <label>2</label>
    </ligand>
</feature>
<feature type="domain" description="4Fe-4S" evidence="12">
    <location>
        <begin position="29"/>
        <end position="88"/>
    </location>
</feature>
<keyword evidence="2 10" id="KW-0004">4Fe-4S</keyword>
<keyword evidence="8 10" id="KW-0411">Iron-sulfur</keyword>
<feature type="binding site" evidence="10">
    <location>
        <position position="168"/>
    </location>
    <ligand>
        <name>[4Fe-4S] cluster</name>
        <dbReference type="ChEBI" id="CHEBI:49883"/>
        <label>3</label>
    </ligand>
</feature>
<keyword evidence="3 10" id="KW-0479">Metal-binding</keyword>
<comment type="cofactor">
    <cofactor evidence="10">
        <name>[4Fe-4S] cluster</name>
        <dbReference type="ChEBI" id="CHEBI:49883"/>
    </cofactor>
    <text evidence="10">Binds 3 [4Fe-4S] clusters.</text>
</comment>
<evidence type="ECO:0000256" key="1">
    <source>
        <dbReference type="ARBA" id="ARBA00022448"/>
    </source>
</evidence>
<evidence type="ECO:0000259" key="12">
    <source>
        <dbReference type="PROSITE" id="PS51656"/>
    </source>
</evidence>
<keyword evidence="9 10" id="KW-0472">Membrane</keyword>
<dbReference type="GO" id="GO:0022900">
    <property type="term" value="P:electron transport chain"/>
    <property type="evidence" value="ECO:0007669"/>
    <property type="project" value="UniProtKB-UniRule"/>
</dbReference>
<accession>A0A1W1YJY1</accession>
<feature type="binding site" evidence="10">
    <location>
        <position position="71"/>
    </location>
    <ligand>
        <name>[4Fe-4S] cluster</name>
        <dbReference type="ChEBI" id="CHEBI:49883"/>
        <label>1</label>
    </ligand>
</feature>
<keyword evidence="14" id="KW-1185">Reference proteome</keyword>
<feature type="binding site" evidence="10">
    <location>
        <position position="171"/>
    </location>
    <ligand>
        <name>[4Fe-4S] cluster</name>
        <dbReference type="ChEBI" id="CHEBI:49883"/>
        <label>3</label>
    </ligand>
</feature>
<dbReference type="GO" id="GO:0051539">
    <property type="term" value="F:4 iron, 4 sulfur cluster binding"/>
    <property type="evidence" value="ECO:0007669"/>
    <property type="project" value="UniProtKB-UniRule"/>
</dbReference>
<dbReference type="SUPFAM" id="SSF51971">
    <property type="entry name" value="Nucleotide-binding domain"/>
    <property type="match status" value="1"/>
</dbReference>
<evidence type="ECO:0000256" key="9">
    <source>
        <dbReference type="ARBA" id="ARBA00023136"/>
    </source>
</evidence>
<dbReference type="EC" id="7.-.-.-" evidence="10"/>
<comment type="function">
    <text evidence="10">Part of a membrane-bound complex that couples electron transfer with translocation of ions across the membrane.</text>
</comment>
<dbReference type="Gene3D" id="1.10.1060.10">
    <property type="entry name" value="Alpha-helical ferredoxin"/>
    <property type="match status" value="1"/>
</dbReference>
<dbReference type="PANTHER" id="PTHR43560">
    <property type="entry name" value="ION-TRANSLOCATING OXIDOREDUCTASE COMPLEX SUBUNIT B"/>
    <property type="match status" value="1"/>
</dbReference>
<comment type="similarity">
    <text evidence="10">Belongs to the 4Fe4S bacterial-type ferredoxin family. RnfB subfamily.</text>
</comment>
<keyword evidence="6 10" id="KW-0249">Electron transport</keyword>
<dbReference type="PROSITE" id="PS00198">
    <property type="entry name" value="4FE4S_FER_1"/>
    <property type="match status" value="1"/>
</dbReference>
<evidence type="ECO:0000256" key="8">
    <source>
        <dbReference type="ARBA" id="ARBA00023014"/>
    </source>
</evidence>
<dbReference type="PROSITE" id="PS51379">
    <property type="entry name" value="4FE4S_FER_2"/>
    <property type="match status" value="2"/>
</dbReference>
<feature type="binding site" evidence="10">
    <location>
        <position position="46"/>
    </location>
    <ligand>
        <name>[4Fe-4S] cluster</name>
        <dbReference type="ChEBI" id="CHEBI:49883"/>
        <label>1</label>
    </ligand>
</feature>
<feature type="domain" description="4Fe-4S ferredoxin-type" evidence="11">
    <location>
        <begin position="130"/>
        <end position="158"/>
    </location>
</feature>
<evidence type="ECO:0000313" key="13">
    <source>
        <dbReference type="EMBL" id="SMC36433.1"/>
    </source>
</evidence>
<keyword evidence="7 10" id="KW-0408">Iron</keyword>
<dbReference type="SUPFAM" id="SSF54862">
    <property type="entry name" value="4Fe-4S ferredoxins"/>
    <property type="match status" value="1"/>
</dbReference>
<evidence type="ECO:0000256" key="10">
    <source>
        <dbReference type="HAMAP-Rule" id="MF_00463"/>
    </source>
</evidence>
<dbReference type="InterPro" id="IPR007202">
    <property type="entry name" value="4Fe-4S_dom"/>
</dbReference>
<dbReference type="InterPro" id="IPR023753">
    <property type="entry name" value="FAD/NAD-binding_dom"/>
</dbReference>
<dbReference type="Gene3D" id="1.10.15.40">
    <property type="entry name" value="Electron transport complex subunit B, putative Fe-S cluster"/>
    <property type="match status" value="1"/>
</dbReference>
<evidence type="ECO:0000256" key="2">
    <source>
        <dbReference type="ARBA" id="ARBA00022485"/>
    </source>
</evidence>
<feature type="binding site" evidence="10">
    <location>
        <position position="148"/>
    </location>
    <ligand>
        <name>[4Fe-4S] cluster</name>
        <dbReference type="ChEBI" id="CHEBI:49883"/>
        <label>3</label>
    </ligand>
</feature>
<evidence type="ECO:0000313" key="14">
    <source>
        <dbReference type="Proteomes" id="UP000192418"/>
    </source>
</evidence>
<feature type="binding site" evidence="10">
    <location>
        <position position="49"/>
    </location>
    <ligand>
        <name>[4Fe-4S] cluster</name>
        <dbReference type="ChEBI" id="CHEBI:49883"/>
        <label>1</label>
    </ligand>
</feature>
<dbReference type="PANTHER" id="PTHR43560:SF1">
    <property type="entry name" value="ION-TRANSLOCATING OXIDOREDUCTASE COMPLEX SUBUNIT B"/>
    <property type="match status" value="1"/>
</dbReference>
<feature type="binding site" evidence="10">
    <location>
        <position position="144"/>
    </location>
    <ligand>
        <name>[4Fe-4S] cluster</name>
        <dbReference type="ChEBI" id="CHEBI:49883"/>
        <label>2</label>
    </ligand>
</feature>
<dbReference type="Gene3D" id="3.50.50.60">
    <property type="entry name" value="FAD/NAD(P)-binding domain"/>
    <property type="match status" value="2"/>
</dbReference>
<dbReference type="OrthoDB" id="9803192at2"/>
<dbReference type="AlphaFoldDB" id="A0A1W1YJY1"/>
<evidence type="ECO:0000256" key="6">
    <source>
        <dbReference type="ARBA" id="ARBA00022982"/>
    </source>
</evidence>
<dbReference type="GO" id="GO:0016491">
    <property type="term" value="F:oxidoreductase activity"/>
    <property type="evidence" value="ECO:0007669"/>
    <property type="project" value="InterPro"/>
</dbReference>
<feature type="binding site" evidence="10">
    <location>
        <position position="174"/>
    </location>
    <ligand>
        <name>[4Fe-4S] cluster</name>
        <dbReference type="ChEBI" id="CHEBI:49883"/>
        <label>3</label>
    </ligand>
</feature>
<dbReference type="NCBIfam" id="TIGR01944">
    <property type="entry name" value="rnfB"/>
    <property type="match status" value="1"/>
</dbReference>
<dbReference type="GO" id="GO:0046872">
    <property type="term" value="F:metal ion binding"/>
    <property type="evidence" value="ECO:0007669"/>
    <property type="project" value="UniProtKB-KW"/>
</dbReference>
<dbReference type="InterPro" id="IPR036188">
    <property type="entry name" value="FAD/NAD-bd_sf"/>
</dbReference>
<feature type="binding site" evidence="10">
    <location>
        <position position="138"/>
    </location>
    <ligand>
        <name>[4Fe-4S] cluster</name>
        <dbReference type="ChEBI" id="CHEBI:49883"/>
        <label>2</label>
    </ligand>
</feature>
<feature type="binding site" evidence="10">
    <location>
        <position position="134"/>
    </location>
    <ligand>
        <name>[4Fe-4S] cluster</name>
        <dbReference type="ChEBI" id="CHEBI:49883"/>
        <label>2</label>
    </ligand>
</feature>
<dbReference type="GO" id="GO:0009055">
    <property type="term" value="F:electron transfer activity"/>
    <property type="evidence" value="ECO:0007669"/>
    <property type="project" value="InterPro"/>
</dbReference>
<dbReference type="InterPro" id="IPR017900">
    <property type="entry name" value="4Fe4S_Fe_S_CS"/>
</dbReference>
<reference evidence="13 14" key="1">
    <citation type="submission" date="2017-04" db="EMBL/GenBank/DDBJ databases">
        <authorList>
            <person name="Afonso C.L."/>
            <person name="Miller P.J."/>
            <person name="Scott M.A."/>
            <person name="Spackman E."/>
            <person name="Goraichik I."/>
            <person name="Dimitrov K.M."/>
            <person name="Suarez D.L."/>
            <person name="Swayne D.E."/>
        </authorList>
    </citation>
    <scope>NUCLEOTIDE SEQUENCE [LARGE SCALE GENOMIC DNA]</scope>
    <source>
        <strain evidence="13 14">DSM 3385</strain>
    </source>
</reference>
<keyword evidence="5 10" id="KW-1278">Translocase</keyword>
<name>A0A1W1YJY1_9BACT</name>
<dbReference type="GO" id="GO:0005886">
    <property type="term" value="C:plasma membrane"/>
    <property type="evidence" value="ECO:0007669"/>
    <property type="project" value="UniProtKB-SubCell"/>
</dbReference>
<evidence type="ECO:0000256" key="7">
    <source>
        <dbReference type="ARBA" id="ARBA00023004"/>
    </source>
</evidence>
<comment type="subunit">
    <text evidence="10">The complex is composed of six subunits: RnfA, RnfB, RnfC, RnfD, RnfE and RnfG.</text>
</comment>
<keyword evidence="10" id="KW-1003">Cell membrane</keyword>
<sequence>MLESVFLMGGLGLLIGGVLAFASKIFYVYVDPLVAAIDDVLPGANCGGCGYPGCTPNAEAIASGKSSPDSCVAAGEDVAVAIAGLMGVVIGEKEPEVAKPGCYYGTKDADVKYLYDGIDDCRAAAMVFGGMKECNIGCLGLGTCVSACPFDALSMGEDGIPVVDEEKCTACGTCEKVCPKHIIRLTSTSRRIMREYTEDKCITPCQRACPTGIDIREYLAHIREGDNAGAVQVIKERNPFPTVIGRICPAPCESECRRQLVDESVGINNLKRFVCDLEMDMGERVLPYKAPETGRKVAILGGGVEGLSAAFFTARLGHTPTIFEATSTLGGLLRIAISDERLPQHVLDWDIDGILEMGVKVKTGKKAGQDVTIASLLKEGYETVFSSTGGWDSRLARGEIDTVANVFPGGYLMIDLLRSDVQQDERIPCDGDVVIVGGGKMAPEAVRVCREQGARSITVVERRGQADSAFDASSLAAMEADGATIIYTAGVTRVLGQDEMLQAVELTDIPTGAKNVVNADSLILSAGRFPELVFSRIEEAVEPSKDEAQDVSEEEAVRQDILPVKWEGVEIFKEPADNNELGMLSPADELSGYSAAVVAINGGRRAAATIHSVMYGVPVLSGPYKPVTGRSILQGITKVEGVQIIPRNIMPVNDAATRAVKTELAAGYTPETAKAEAERCLKCGLLCYERTLADGAEKAEESAA</sequence>
<evidence type="ECO:0000256" key="4">
    <source>
        <dbReference type="ARBA" id="ARBA00022737"/>
    </source>
</evidence>
<dbReference type="SUPFAM" id="SSF46548">
    <property type="entry name" value="alpha-helical ferredoxin"/>
    <property type="match status" value="1"/>
</dbReference>
<evidence type="ECO:0000256" key="3">
    <source>
        <dbReference type="ARBA" id="ARBA00022723"/>
    </source>
</evidence>
<dbReference type="InterPro" id="IPR028261">
    <property type="entry name" value="DPD_II"/>
</dbReference>
<dbReference type="Pfam" id="PF07992">
    <property type="entry name" value="Pyr_redox_2"/>
    <property type="match status" value="1"/>
</dbReference>
<dbReference type="Gene3D" id="3.30.70.20">
    <property type="match status" value="1"/>
</dbReference>
<dbReference type="CDD" id="cd10549">
    <property type="entry name" value="MtMvhB_like"/>
    <property type="match status" value="1"/>
</dbReference>
<dbReference type="Pfam" id="PF14691">
    <property type="entry name" value="Fer4_20"/>
    <property type="match status" value="1"/>
</dbReference>
<organism evidence="13 14">
    <name type="scientific">Desulfocicer vacuolatum DSM 3385</name>
    <dbReference type="NCBI Taxonomy" id="1121400"/>
    <lineage>
        <taxon>Bacteria</taxon>
        <taxon>Pseudomonadati</taxon>
        <taxon>Thermodesulfobacteriota</taxon>
        <taxon>Desulfobacteria</taxon>
        <taxon>Desulfobacterales</taxon>
        <taxon>Desulfobacteraceae</taxon>
        <taxon>Desulfocicer</taxon>
    </lineage>
</organism>
<comment type="caution">
    <text evidence="10">Lacks conserved residue(s) required for the propagation of feature annotation.</text>
</comment>
<dbReference type="InterPro" id="IPR010207">
    <property type="entry name" value="Elect_transpt_cplx_RnfB/RsxB"/>
</dbReference>
<gene>
    <name evidence="10" type="primary">rnfB</name>
    <name evidence="13" type="ORF">SAMN02746065_101116</name>
</gene>
<dbReference type="EMBL" id="FWXY01000001">
    <property type="protein sequence ID" value="SMC36433.1"/>
    <property type="molecule type" value="Genomic_DNA"/>
</dbReference>
<dbReference type="STRING" id="1121400.SAMN02746065_101116"/>
<dbReference type="Proteomes" id="UP000192418">
    <property type="component" value="Unassembled WGS sequence"/>
</dbReference>
<feature type="region of interest" description="Hydrophobic" evidence="10">
    <location>
        <begin position="1"/>
        <end position="23"/>
    </location>
</feature>
<dbReference type="InterPro" id="IPR009051">
    <property type="entry name" value="Helical_ferredxn"/>
</dbReference>